<evidence type="ECO:0000313" key="3">
    <source>
        <dbReference type="Proteomes" id="UP000692954"/>
    </source>
</evidence>
<comment type="caution">
    <text evidence="2">The sequence shown here is derived from an EMBL/GenBank/DDBJ whole genome shotgun (WGS) entry which is preliminary data.</text>
</comment>
<organism evidence="2 3">
    <name type="scientific">Paramecium sonneborni</name>
    <dbReference type="NCBI Taxonomy" id="65129"/>
    <lineage>
        <taxon>Eukaryota</taxon>
        <taxon>Sar</taxon>
        <taxon>Alveolata</taxon>
        <taxon>Ciliophora</taxon>
        <taxon>Intramacronucleata</taxon>
        <taxon>Oligohymenophorea</taxon>
        <taxon>Peniculida</taxon>
        <taxon>Parameciidae</taxon>
        <taxon>Paramecium</taxon>
    </lineage>
</organism>
<sequence>MIIILGYSLITITNSSTVLGYFDAGQCTCEYIKEQGACHPNFCNWNVNTNECTKKVCSDIKQSFCLISPDKFKCIWNFFENRCESFTKCSDYVFPIENGNLCYTLVKCQADINSIDYSNEKIRCMDKEIHAQYAISNCEKVPLYHCNWLVTPDGKQCIKNTLTNTCDGKVVKLCSDFSTSELCNPYACYWQDQCKQKTCSSLTQKECIYYESLDSKQFTFCNWNGTSCIDLDVKTLTMEQCWPYTYSSYYWNSETKICEYCEREDYANLMSKLLLFGALILFQTLQ</sequence>
<dbReference type="EMBL" id="CAJJDN010000116">
    <property type="protein sequence ID" value="CAD8118074.1"/>
    <property type="molecule type" value="Genomic_DNA"/>
</dbReference>
<keyword evidence="1" id="KW-0732">Signal</keyword>
<feature type="signal peptide" evidence="1">
    <location>
        <begin position="1"/>
        <end position="15"/>
    </location>
</feature>
<accession>A0A8S1QTD7</accession>
<dbReference type="Proteomes" id="UP000692954">
    <property type="component" value="Unassembled WGS sequence"/>
</dbReference>
<gene>
    <name evidence="2" type="ORF">PSON_ATCC_30995.1.T1160020</name>
</gene>
<feature type="chain" id="PRO_5035872026" evidence="1">
    <location>
        <begin position="16"/>
        <end position="286"/>
    </location>
</feature>
<evidence type="ECO:0000313" key="2">
    <source>
        <dbReference type="EMBL" id="CAD8118074.1"/>
    </source>
</evidence>
<evidence type="ECO:0000256" key="1">
    <source>
        <dbReference type="SAM" id="SignalP"/>
    </source>
</evidence>
<proteinExistence type="predicted"/>
<name>A0A8S1QTD7_9CILI</name>
<dbReference type="AlphaFoldDB" id="A0A8S1QTD7"/>
<protein>
    <submittedName>
        <fullName evidence="2">Uncharacterized protein</fullName>
    </submittedName>
</protein>
<keyword evidence="3" id="KW-1185">Reference proteome</keyword>
<reference evidence="2" key="1">
    <citation type="submission" date="2021-01" db="EMBL/GenBank/DDBJ databases">
        <authorList>
            <consortium name="Genoscope - CEA"/>
            <person name="William W."/>
        </authorList>
    </citation>
    <scope>NUCLEOTIDE SEQUENCE</scope>
</reference>